<dbReference type="PROSITE" id="PS50006">
    <property type="entry name" value="FHA_DOMAIN"/>
    <property type="match status" value="1"/>
</dbReference>
<keyword evidence="6" id="KW-1185">Reference proteome</keyword>
<evidence type="ECO:0000259" key="4">
    <source>
        <dbReference type="PROSITE" id="PS50102"/>
    </source>
</evidence>
<dbReference type="SUPFAM" id="SSF49879">
    <property type="entry name" value="SMAD/FHA domain"/>
    <property type="match status" value="1"/>
</dbReference>
<feature type="compositionally biased region" description="Basic and acidic residues" evidence="2">
    <location>
        <begin position="121"/>
        <end position="130"/>
    </location>
</feature>
<dbReference type="PANTHER" id="PTHR23308">
    <property type="entry name" value="NUCLEAR INHIBITOR OF PROTEIN PHOSPHATASE-1"/>
    <property type="match status" value="1"/>
</dbReference>
<evidence type="ECO:0000313" key="6">
    <source>
        <dbReference type="Proteomes" id="UP000789595"/>
    </source>
</evidence>
<sequence length="286" mass="32526">MPPPRPRRVVEPGSRLFVGNLSYEIDTDQLRKFFEKWGPVNDCFLPQDRTTGKPRGFGFVTFRDAADAKLAVAQADGTELDGRQLRVNVAEDTRGPPPPTQPTQRASKWGTKAEDDEDDERERRYEADEDAAKPDFGLSGALAKDENTGNVYKGHVLKWTEPDDARKPVDRWRIYEYKNGEQVKILHIHRQSAFLIGRIKDIADILTMHPSCSGQHAVLQFRLKVLKDDLDEVRVVLPYVMDLESTNGTFLNGERLAPARYVELREKDMLKFGSSSREYVLIRAPA</sequence>
<dbReference type="Pfam" id="PF00498">
    <property type="entry name" value="FHA"/>
    <property type="match status" value="1"/>
</dbReference>
<dbReference type="Pfam" id="PF00076">
    <property type="entry name" value="RRM_1"/>
    <property type="match status" value="1"/>
</dbReference>
<evidence type="ECO:0000313" key="5">
    <source>
        <dbReference type="EMBL" id="CAH0376223.1"/>
    </source>
</evidence>
<dbReference type="EMBL" id="CAKKNE010000005">
    <property type="protein sequence ID" value="CAH0376223.1"/>
    <property type="molecule type" value="Genomic_DNA"/>
</dbReference>
<gene>
    <name evidence="5" type="ORF">PECAL_5P07890</name>
</gene>
<accession>A0A8J2SP91</accession>
<protein>
    <recommendedName>
        <fullName evidence="7">FHA domain-containing protein</fullName>
    </recommendedName>
</protein>
<feature type="domain" description="FHA" evidence="3">
    <location>
        <begin position="194"/>
        <end position="256"/>
    </location>
</feature>
<feature type="domain" description="RRM" evidence="4">
    <location>
        <begin position="14"/>
        <end position="92"/>
    </location>
</feature>
<dbReference type="AlphaFoldDB" id="A0A8J2SP91"/>
<dbReference type="Gene3D" id="2.60.200.20">
    <property type="match status" value="1"/>
</dbReference>
<dbReference type="InterPro" id="IPR035979">
    <property type="entry name" value="RBD_domain_sf"/>
</dbReference>
<keyword evidence="1" id="KW-0694">RNA-binding</keyword>
<dbReference type="OrthoDB" id="444265at2759"/>
<evidence type="ECO:0000256" key="2">
    <source>
        <dbReference type="SAM" id="MobiDB-lite"/>
    </source>
</evidence>
<evidence type="ECO:0000259" key="3">
    <source>
        <dbReference type="PROSITE" id="PS50006"/>
    </source>
</evidence>
<dbReference type="InterPro" id="IPR000504">
    <property type="entry name" value="RRM_dom"/>
</dbReference>
<feature type="region of interest" description="Disordered" evidence="2">
    <location>
        <begin position="89"/>
        <end position="130"/>
    </location>
</feature>
<dbReference type="SMART" id="SM00240">
    <property type="entry name" value="FHA"/>
    <property type="match status" value="1"/>
</dbReference>
<evidence type="ECO:0000256" key="1">
    <source>
        <dbReference type="PROSITE-ProRule" id="PRU00176"/>
    </source>
</evidence>
<reference evidence="5" key="1">
    <citation type="submission" date="2021-11" db="EMBL/GenBank/DDBJ databases">
        <authorList>
            <consortium name="Genoscope - CEA"/>
            <person name="William W."/>
        </authorList>
    </citation>
    <scope>NUCLEOTIDE SEQUENCE</scope>
</reference>
<dbReference type="InterPro" id="IPR008984">
    <property type="entry name" value="SMAD_FHA_dom_sf"/>
</dbReference>
<comment type="caution">
    <text evidence="5">The sequence shown here is derived from an EMBL/GenBank/DDBJ whole genome shotgun (WGS) entry which is preliminary data.</text>
</comment>
<dbReference type="PROSITE" id="PS50102">
    <property type="entry name" value="RRM"/>
    <property type="match status" value="1"/>
</dbReference>
<dbReference type="InterPro" id="IPR000253">
    <property type="entry name" value="FHA_dom"/>
</dbReference>
<dbReference type="InterPro" id="IPR012677">
    <property type="entry name" value="Nucleotide-bd_a/b_plait_sf"/>
</dbReference>
<evidence type="ECO:0008006" key="7">
    <source>
        <dbReference type="Google" id="ProtNLM"/>
    </source>
</evidence>
<proteinExistence type="predicted"/>
<dbReference type="Proteomes" id="UP000789595">
    <property type="component" value="Unassembled WGS sequence"/>
</dbReference>
<dbReference type="Gene3D" id="3.30.70.330">
    <property type="match status" value="1"/>
</dbReference>
<dbReference type="InterPro" id="IPR050923">
    <property type="entry name" value="Cell_Proc_Reg/RNA_Proc"/>
</dbReference>
<dbReference type="GO" id="GO:0003723">
    <property type="term" value="F:RNA binding"/>
    <property type="evidence" value="ECO:0007669"/>
    <property type="project" value="UniProtKB-UniRule"/>
</dbReference>
<dbReference type="SUPFAM" id="SSF54928">
    <property type="entry name" value="RNA-binding domain, RBD"/>
    <property type="match status" value="1"/>
</dbReference>
<name>A0A8J2SP91_9STRA</name>
<organism evidence="5 6">
    <name type="scientific">Pelagomonas calceolata</name>
    <dbReference type="NCBI Taxonomy" id="35677"/>
    <lineage>
        <taxon>Eukaryota</taxon>
        <taxon>Sar</taxon>
        <taxon>Stramenopiles</taxon>
        <taxon>Ochrophyta</taxon>
        <taxon>Pelagophyceae</taxon>
        <taxon>Pelagomonadales</taxon>
        <taxon>Pelagomonadaceae</taxon>
        <taxon>Pelagomonas</taxon>
    </lineage>
</organism>
<dbReference type="SMART" id="SM00360">
    <property type="entry name" value="RRM"/>
    <property type="match status" value="1"/>
</dbReference>